<dbReference type="OrthoDB" id="10037824at2759"/>
<comment type="caution">
    <text evidence="1">The sequence shown here is derived from an EMBL/GenBank/DDBJ whole genome shotgun (WGS) entry which is preliminary data.</text>
</comment>
<evidence type="ECO:0000313" key="2">
    <source>
        <dbReference type="Proteomes" id="UP000288716"/>
    </source>
</evidence>
<organism evidence="1 2">
    <name type="scientific">Leptotrombidium deliense</name>
    <dbReference type="NCBI Taxonomy" id="299467"/>
    <lineage>
        <taxon>Eukaryota</taxon>
        <taxon>Metazoa</taxon>
        <taxon>Ecdysozoa</taxon>
        <taxon>Arthropoda</taxon>
        <taxon>Chelicerata</taxon>
        <taxon>Arachnida</taxon>
        <taxon>Acari</taxon>
        <taxon>Acariformes</taxon>
        <taxon>Trombidiformes</taxon>
        <taxon>Prostigmata</taxon>
        <taxon>Anystina</taxon>
        <taxon>Parasitengona</taxon>
        <taxon>Trombiculoidea</taxon>
        <taxon>Trombiculidae</taxon>
        <taxon>Leptotrombidium</taxon>
    </lineage>
</organism>
<dbReference type="Proteomes" id="UP000288716">
    <property type="component" value="Unassembled WGS sequence"/>
</dbReference>
<gene>
    <name evidence="1" type="ORF">B4U80_05831</name>
</gene>
<protein>
    <recommendedName>
        <fullName evidence="3">CUB domain-containing protein</fullName>
    </recommendedName>
</protein>
<accession>A0A443SKQ3</accession>
<dbReference type="VEuPathDB" id="VectorBase:LDEU003929"/>
<sequence length="109" mass="12126">MVNVYNLRNIAMESMIAETAVTSTQAAQVNANISHSFHIATHCSDLECNQTVYGEIGNKYPLRLTEPLQKFHPFSCEILFSAIGGKFGDIVELTFLSFQIGSFHIKKVT</sequence>
<proteinExistence type="predicted"/>
<dbReference type="STRING" id="299467.A0A443SKQ3"/>
<keyword evidence="2" id="KW-1185">Reference proteome</keyword>
<name>A0A443SKQ3_9ACAR</name>
<evidence type="ECO:0000313" key="1">
    <source>
        <dbReference type="EMBL" id="RWS28110.1"/>
    </source>
</evidence>
<dbReference type="EMBL" id="NCKV01001580">
    <property type="protein sequence ID" value="RWS28110.1"/>
    <property type="molecule type" value="Genomic_DNA"/>
</dbReference>
<evidence type="ECO:0008006" key="3">
    <source>
        <dbReference type="Google" id="ProtNLM"/>
    </source>
</evidence>
<dbReference type="AlphaFoldDB" id="A0A443SKQ3"/>
<reference evidence="1 2" key="1">
    <citation type="journal article" date="2018" name="Gigascience">
        <title>Genomes of trombidid mites reveal novel predicted allergens and laterally-transferred genes associated with secondary metabolism.</title>
        <authorList>
            <person name="Dong X."/>
            <person name="Chaisiri K."/>
            <person name="Xia D."/>
            <person name="Armstrong S.D."/>
            <person name="Fang Y."/>
            <person name="Donnelly M.J."/>
            <person name="Kadowaki T."/>
            <person name="McGarry J.W."/>
            <person name="Darby A.C."/>
            <person name="Makepeace B.L."/>
        </authorList>
    </citation>
    <scope>NUCLEOTIDE SEQUENCE [LARGE SCALE GENOMIC DNA]</scope>
    <source>
        <strain evidence="1">UoL-UT</strain>
    </source>
</reference>